<sequence>MACIPLKKVCPDHSRWRVNVRAVRFFERSTNEQPPKLSRFEFIMLDSENTAMEAVVPPKWIDEQRKKLSEDGVYTIQYFEVCNARAIYRPVDDPYMARFTKHTRIEQLSTVPPDFPLYACSITPFHVLRARVGVKEQMSDAMGLFTKCSRMTKQATKNGIQSLINVHITDGRDNAVLALWGSHAEKFDAQPLMEMSKSVPVVLLFVGVTSSTFDGRLTLQCSTTGTWYVNPALPETTLLQQSFGTAIGQPYWVGEQQGSRPQDTTVADLSGIDNPHEVEGNRYRVIAKIKELVPNEQWSYLACIKCKRTTRPNGDTYKFFDPECTGTSAIPRYKIAFLATDPEVDSDAEEKTIEIICFGAVADGMIGLPADSLMSLASNVQGYIPEQIKRLYGGKYDFNLSVPRGAVRRGRTSFRVDSLTRIIEVEKHALPEAETSIVVPSNVEGGKLPGASVDNAQADTPDANASTPPKDALDTAALHLIATPVVRKEKHPISEPGLGEDLEDTDCETSMPSVKKPRAARKLSMAVSEEDE</sequence>
<accession>A0A8T0QQ83</accession>
<feature type="region of interest" description="Disordered" evidence="1">
    <location>
        <begin position="448"/>
        <end position="470"/>
    </location>
</feature>
<keyword evidence="4" id="KW-1185">Reference proteome</keyword>
<gene>
    <name evidence="3" type="ORF">PVAP13_7KG425780</name>
</gene>
<evidence type="ECO:0000313" key="4">
    <source>
        <dbReference type="Proteomes" id="UP000823388"/>
    </source>
</evidence>
<dbReference type="Proteomes" id="UP000823388">
    <property type="component" value="Chromosome 7K"/>
</dbReference>
<feature type="region of interest" description="Disordered" evidence="1">
    <location>
        <begin position="487"/>
        <end position="532"/>
    </location>
</feature>
<organism evidence="3 4">
    <name type="scientific">Panicum virgatum</name>
    <name type="common">Blackwell switchgrass</name>
    <dbReference type="NCBI Taxonomy" id="38727"/>
    <lineage>
        <taxon>Eukaryota</taxon>
        <taxon>Viridiplantae</taxon>
        <taxon>Streptophyta</taxon>
        <taxon>Embryophyta</taxon>
        <taxon>Tracheophyta</taxon>
        <taxon>Spermatophyta</taxon>
        <taxon>Magnoliopsida</taxon>
        <taxon>Liliopsida</taxon>
        <taxon>Poales</taxon>
        <taxon>Poaceae</taxon>
        <taxon>PACMAD clade</taxon>
        <taxon>Panicoideae</taxon>
        <taxon>Panicodae</taxon>
        <taxon>Paniceae</taxon>
        <taxon>Panicinae</taxon>
        <taxon>Panicum</taxon>
        <taxon>Panicum sect. Hiantes</taxon>
    </lineage>
</organism>
<dbReference type="AlphaFoldDB" id="A0A8T0QQ83"/>
<dbReference type="Pfam" id="PF02721">
    <property type="entry name" value="DUF223"/>
    <property type="match status" value="1"/>
</dbReference>
<name>A0A8T0QQ83_PANVG</name>
<evidence type="ECO:0000313" key="3">
    <source>
        <dbReference type="EMBL" id="KAG2575282.1"/>
    </source>
</evidence>
<dbReference type="PANTHER" id="PTHR47165">
    <property type="entry name" value="OS03G0429900 PROTEIN"/>
    <property type="match status" value="1"/>
</dbReference>
<dbReference type="SUPFAM" id="SSF50249">
    <property type="entry name" value="Nucleic acid-binding proteins"/>
    <property type="match status" value="3"/>
</dbReference>
<dbReference type="EMBL" id="CM029049">
    <property type="protein sequence ID" value="KAG2575282.1"/>
    <property type="molecule type" value="Genomic_DNA"/>
</dbReference>
<dbReference type="PANTHER" id="PTHR47165:SF4">
    <property type="entry name" value="OS03G0429900 PROTEIN"/>
    <property type="match status" value="1"/>
</dbReference>
<dbReference type="InterPro" id="IPR003871">
    <property type="entry name" value="RFA1B/D_OB_1st"/>
</dbReference>
<feature type="domain" description="Replication protein A 70 kDa DNA-binding subunit B/D first OB fold" evidence="2">
    <location>
        <begin position="6"/>
        <end position="106"/>
    </location>
</feature>
<feature type="compositionally biased region" description="Acidic residues" evidence="1">
    <location>
        <begin position="498"/>
        <end position="507"/>
    </location>
</feature>
<evidence type="ECO:0000256" key="1">
    <source>
        <dbReference type="SAM" id="MobiDB-lite"/>
    </source>
</evidence>
<protein>
    <recommendedName>
        <fullName evidence="2">Replication protein A 70 kDa DNA-binding subunit B/D first OB fold domain-containing protein</fullName>
    </recommendedName>
</protein>
<comment type="caution">
    <text evidence="3">The sequence shown here is derived from an EMBL/GenBank/DDBJ whole genome shotgun (WGS) entry which is preliminary data.</text>
</comment>
<reference evidence="3" key="1">
    <citation type="submission" date="2020-05" db="EMBL/GenBank/DDBJ databases">
        <title>WGS assembly of Panicum virgatum.</title>
        <authorList>
            <person name="Lovell J.T."/>
            <person name="Jenkins J."/>
            <person name="Shu S."/>
            <person name="Juenger T.E."/>
            <person name="Schmutz J."/>
        </authorList>
    </citation>
    <scope>NUCLEOTIDE SEQUENCE</scope>
    <source>
        <strain evidence="3">AP13</strain>
    </source>
</reference>
<dbReference type="CDD" id="cd04480">
    <property type="entry name" value="RPA1_DBD_A_like"/>
    <property type="match status" value="1"/>
</dbReference>
<feature type="compositionally biased region" description="Polar residues" evidence="1">
    <location>
        <begin position="454"/>
        <end position="467"/>
    </location>
</feature>
<dbReference type="InterPro" id="IPR012340">
    <property type="entry name" value="NA-bd_OB-fold"/>
</dbReference>
<dbReference type="Gene3D" id="2.40.50.140">
    <property type="entry name" value="Nucleic acid-binding proteins"/>
    <property type="match status" value="3"/>
</dbReference>
<dbReference type="CDD" id="cd04481">
    <property type="entry name" value="RPA1_DBD_B_like"/>
    <property type="match status" value="1"/>
</dbReference>
<evidence type="ECO:0000259" key="2">
    <source>
        <dbReference type="Pfam" id="PF02721"/>
    </source>
</evidence>
<proteinExistence type="predicted"/>